<comment type="caution">
    <text evidence="2">The sequence shown here is derived from an EMBL/GenBank/DDBJ whole genome shotgun (WGS) entry which is preliminary data.</text>
</comment>
<reference evidence="2" key="1">
    <citation type="submission" date="2020-07" db="EMBL/GenBank/DDBJ databases">
        <title>The High-quality genome of the commercially important snow crab, Chionoecetes opilio.</title>
        <authorList>
            <person name="Jeong J.-H."/>
            <person name="Ryu S."/>
        </authorList>
    </citation>
    <scope>NUCLEOTIDE SEQUENCE</scope>
    <source>
        <strain evidence="2">MADBK_172401_WGS</strain>
        <tissue evidence="2">Digestive gland</tissue>
    </source>
</reference>
<feature type="region of interest" description="Disordered" evidence="1">
    <location>
        <begin position="1"/>
        <end position="29"/>
    </location>
</feature>
<accession>A0A8J5D0T8</accession>
<evidence type="ECO:0000256" key="1">
    <source>
        <dbReference type="SAM" id="MobiDB-lite"/>
    </source>
</evidence>
<proteinExistence type="predicted"/>
<dbReference type="Proteomes" id="UP000770661">
    <property type="component" value="Unassembled WGS sequence"/>
</dbReference>
<dbReference type="EMBL" id="JACEEZ010003123">
    <property type="protein sequence ID" value="KAG0727636.1"/>
    <property type="molecule type" value="Genomic_DNA"/>
</dbReference>
<dbReference type="AlphaFoldDB" id="A0A8J5D0T8"/>
<protein>
    <submittedName>
        <fullName evidence="2">Uncharacterized protein</fullName>
    </submittedName>
</protein>
<feature type="region of interest" description="Disordered" evidence="1">
    <location>
        <begin position="168"/>
        <end position="202"/>
    </location>
</feature>
<evidence type="ECO:0000313" key="3">
    <source>
        <dbReference type="Proteomes" id="UP000770661"/>
    </source>
</evidence>
<gene>
    <name evidence="2" type="ORF">GWK47_034237</name>
</gene>
<sequence>MGPPQLAELPPQPTGRPSHSTPAAPNIDHQVGLYPLRGTEKLNPRSFFTPLWSTLEKTLGRQTGNPHLTNSMHAFKSGVNAWLQAAPMSCAGRPEAPTSCSVVKKTYDSLVVTCAAAFDGGLQQSFSARVFESVTGMGQVNVTSHLPHFTFDGLTPGLDYLIEGWRTTSSGPRTPSPGGLSGDPPITRTKLAGGQSRLGRSRETRCKKTTLEHHFSQCFGDTKRKNIPHFTLLELQKKYSQPGFYMPSPG</sequence>
<keyword evidence="3" id="KW-1185">Reference proteome</keyword>
<name>A0A8J5D0T8_CHIOP</name>
<dbReference type="InterPro" id="IPR036116">
    <property type="entry name" value="FN3_sf"/>
</dbReference>
<dbReference type="SUPFAM" id="SSF49265">
    <property type="entry name" value="Fibronectin type III"/>
    <property type="match status" value="1"/>
</dbReference>
<evidence type="ECO:0000313" key="2">
    <source>
        <dbReference type="EMBL" id="KAG0727636.1"/>
    </source>
</evidence>
<organism evidence="2 3">
    <name type="scientific">Chionoecetes opilio</name>
    <name type="common">Atlantic snow crab</name>
    <name type="synonym">Cancer opilio</name>
    <dbReference type="NCBI Taxonomy" id="41210"/>
    <lineage>
        <taxon>Eukaryota</taxon>
        <taxon>Metazoa</taxon>
        <taxon>Ecdysozoa</taxon>
        <taxon>Arthropoda</taxon>
        <taxon>Crustacea</taxon>
        <taxon>Multicrustacea</taxon>
        <taxon>Malacostraca</taxon>
        <taxon>Eumalacostraca</taxon>
        <taxon>Eucarida</taxon>
        <taxon>Decapoda</taxon>
        <taxon>Pleocyemata</taxon>
        <taxon>Brachyura</taxon>
        <taxon>Eubrachyura</taxon>
        <taxon>Majoidea</taxon>
        <taxon>Majidae</taxon>
        <taxon>Chionoecetes</taxon>
    </lineage>
</organism>